<evidence type="ECO:0000313" key="10">
    <source>
        <dbReference type="EMBL" id="BBM36229.1"/>
    </source>
</evidence>
<comment type="similarity">
    <text evidence="6">Belongs to the OMP decarboxylase family. Type 1 subfamily.</text>
</comment>
<evidence type="ECO:0000256" key="1">
    <source>
        <dbReference type="ARBA" id="ARBA00002356"/>
    </source>
</evidence>
<evidence type="ECO:0000256" key="5">
    <source>
        <dbReference type="ARBA" id="ARBA00023239"/>
    </source>
</evidence>
<feature type="binding site" evidence="6 8">
    <location>
        <position position="188"/>
    </location>
    <ligand>
        <name>substrate</name>
    </ligand>
</feature>
<organism evidence="10 11">
    <name type="scientific">Pseudoleptotrichia goodfellowii</name>
    <dbReference type="NCBI Taxonomy" id="157692"/>
    <lineage>
        <taxon>Bacteria</taxon>
        <taxon>Fusobacteriati</taxon>
        <taxon>Fusobacteriota</taxon>
        <taxon>Fusobacteriia</taxon>
        <taxon>Fusobacteriales</taxon>
        <taxon>Leptotrichiaceae</taxon>
        <taxon>Pseudoleptotrichia</taxon>
    </lineage>
</organism>
<gene>
    <name evidence="6" type="primary">pyrF</name>
    <name evidence="10" type="ORF">JCM16774_1161</name>
</gene>
<dbReference type="RefSeq" id="WP_026737594.1">
    <property type="nucleotide sequence ID" value="NZ_AP019822.1"/>
</dbReference>
<dbReference type="InterPro" id="IPR047596">
    <property type="entry name" value="OMPdecase_bac"/>
</dbReference>
<sequence>MNLNIEEKAKSKLIIALDYDDLKEAQESVENLGNNVDIYKVGLEIFLNTNGKIIDYLHEKNKKVFLDLKFHDITNTVKAACEYAIKRDVFMFNIHCSNGSKTMRKVAELVKKHNSNSILIGVTVLTNLSEEDIQEMFKSEMNLKELVLNMATITKNSGMNGIVCSADEAKFIKEKLGNDFVTVCPGIRPRFTLNKEDDQSRIMTPYNAIMNNADFLVVGRPVTKSENPVKAVKFIIEEISKGLNKKSNKLEK</sequence>
<dbReference type="GO" id="GO:0004590">
    <property type="term" value="F:orotidine-5'-phosphate decarboxylase activity"/>
    <property type="evidence" value="ECO:0007669"/>
    <property type="project" value="UniProtKB-UniRule"/>
</dbReference>
<evidence type="ECO:0000259" key="9">
    <source>
        <dbReference type="SMART" id="SM00934"/>
    </source>
</evidence>
<dbReference type="HAMAP" id="MF_01200_B">
    <property type="entry name" value="OMPdecase_type1_B"/>
    <property type="match status" value="1"/>
</dbReference>
<comment type="catalytic activity">
    <reaction evidence="6">
        <text>orotidine 5'-phosphate + H(+) = UMP + CO2</text>
        <dbReference type="Rhea" id="RHEA:11596"/>
        <dbReference type="ChEBI" id="CHEBI:15378"/>
        <dbReference type="ChEBI" id="CHEBI:16526"/>
        <dbReference type="ChEBI" id="CHEBI:57538"/>
        <dbReference type="ChEBI" id="CHEBI:57865"/>
        <dbReference type="EC" id="4.1.1.23"/>
    </reaction>
</comment>
<dbReference type="PANTHER" id="PTHR32119:SF2">
    <property type="entry name" value="OROTIDINE 5'-PHOSPHATE DECARBOXYLASE"/>
    <property type="match status" value="1"/>
</dbReference>
<dbReference type="GO" id="GO:0044205">
    <property type="term" value="P:'de novo' UMP biosynthetic process"/>
    <property type="evidence" value="ECO:0007669"/>
    <property type="project" value="UniProtKB-UniRule"/>
</dbReference>
<dbReference type="OrthoDB" id="9806203at2"/>
<comment type="function">
    <text evidence="1 6">Catalyzes the decarboxylation of orotidine 5'-monophosphate (OMP) to uridine 5'-monophosphate (UMP).</text>
</comment>
<feature type="binding site" evidence="6 8">
    <location>
        <position position="220"/>
    </location>
    <ligand>
        <name>substrate</name>
    </ligand>
</feature>
<dbReference type="Proteomes" id="UP000321606">
    <property type="component" value="Chromosome"/>
</dbReference>
<dbReference type="PANTHER" id="PTHR32119">
    <property type="entry name" value="OROTIDINE 5'-PHOSPHATE DECARBOXYLASE"/>
    <property type="match status" value="1"/>
</dbReference>
<evidence type="ECO:0000256" key="6">
    <source>
        <dbReference type="HAMAP-Rule" id="MF_01200"/>
    </source>
</evidence>
<dbReference type="UniPathway" id="UPA00070">
    <property type="reaction ID" value="UER00120"/>
</dbReference>
<protein>
    <recommendedName>
        <fullName evidence="6">Orotidine 5'-phosphate decarboxylase</fullName>
        <ecNumber evidence="6">4.1.1.23</ecNumber>
    </recommendedName>
    <alternativeName>
        <fullName evidence="6">OMP decarboxylase</fullName>
        <shortName evidence="6">OMPDCase</shortName>
        <shortName evidence="6">OMPdecase</shortName>
    </alternativeName>
</protein>
<evidence type="ECO:0000313" key="11">
    <source>
        <dbReference type="Proteomes" id="UP000321606"/>
    </source>
</evidence>
<dbReference type="GO" id="GO:0006207">
    <property type="term" value="P:'de novo' pyrimidine nucleobase biosynthetic process"/>
    <property type="evidence" value="ECO:0007669"/>
    <property type="project" value="InterPro"/>
</dbReference>
<evidence type="ECO:0000256" key="3">
    <source>
        <dbReference type="ARBA" id="ARBA00022793"/>
    </source>
</evidence>
<evidence type="ECO:0000256" key="8">
    <source>
        <dbReference type="PIRSR" id="PIRSR614732-2"/>
    </source>
</evidence>
<reference evidence="10 11" key="1">
    <citation type="submission" date="2019-07" db="EMBL/GenBank/DDBJ databases">
        <title>Complete Genome Sequence of Leptotrichia goodfellowii Strain JCM 16774.</title>
        <authorList>
            <person name="Watanabe S."/>
            <person name="Cui L."/>
        </authorList>
    </citation>
    <scope>NUCLEOTIDE SEQUENCE [LARGE SCALE GENOMIC DNA]</scope>
    <source>
        <strain evidence="10 11">JCM16774</strain>
    </source>
</reference>
<dbReference type="SMART" id="SM00934">
    <property type="entry name" value="OMPdecase"/>
    <property type="match status" value="1"/>
</dbReference>
<dbReference type="InterPro" id="IPR011060">
    <property type="entry name" value="RibuloseP-bd_barrel"/>
</dbReference>
<evidence type="ECO:0000256" key="4">
    <source>
        <dbReference type="ARBA" id="ARBA00022975"/>
    </source>
</evidence>
<feature type="active site" description="Proton donor" evidence="6">
    <location>
        <position position="69"/>
    </location>
</feature>
<keyword evidence="5 6" id="KW-0456">Lyase</keyword>
<feature type="binding site" evidence="6 8">
    <location>
        <position position="219"/>
    </location>
    <ligand>
        <name>substrate</name>
    </ligand>
</feature>
<dbReference type="NCBIfam" id="TIGR01740">
    <property type="entry name" value="pyrF"/>
    <property type="match status" value="1"/>
</dbReference>
<comment type="subunit">
    <text evidence="6">Homodimer.</text>
</comment>
<evidence type="ECO:0000256" key="2">
    <source>
        <dbReference type="ARBA" id="ARBA00004861"/>
    </source>
</evidence>
<dbReference type="InterPro" id="IPR001754">
    <property type="entry name" value="OMPdeCOase_dom"/>
</dbReference>
<dbReference type="CDD" id="cd04725">
    <property type="entry name" value="OMP_decarboxylase_like"/>
    <property type="match status" value="1"/>
</dbReference>
<dbReference type="Gene3D" id="3.20.20.70">
    <property type="entry name" value="Aldolase class I"/>
    <property type="match status" value="1"/>
</dbReference>
<dbReference type="EC" id="4.1.1.23" evidence="6"/>
<dbReference type="SUPFAM" id="SSF51366">
    <property type="entry name" value="Ribulose-phoshate binding barrel"/>
    <property type="match status" value="1"/>
</dbReference>
<feature type="binding site" evidence="6 8">
    <location>
        <position position="40"/>
    </location>
    <ligand>
        <name>substrate</name>
    </ligand>
</feature>
<dbReference type="NCBIfam" id="NF001273">
    <property type="entry name" value="PRK00230.1"/>
    <property type="match status" value="1"/>
</dbReference>
<dbReference type="KEGG" id="lgo:JCM16774_1161"/>
<dbReference type="InterPro" id="IPR013785">
    <property type="entry name" value="Aldolase_TIM"/>
</dbReference>
<dbReference type="GO" id="GO:0005829">
    <property type="term" value="C:cytosol"/>
    <property type="evidence" value="ECO:0007669"/>
    <property type="project" value="TreeGrafter"/>
</dbReference>
<feature type="binding site" evidence="6 8">
    <location>
        <position position="199"/>
    </location>
    <ligand>
        <name>substrate</name>
    </ligand>
</feature>
<keyword evidence="3 6" id="KW-0210">Decarboxylase</keyword>
<accession>A0A510JA75</accession>
<feature type="active site" description="For OMPdecase activity" evidence="7">
    <location>
        <position position="72"/>
    </location>
</feature>
<proteinExistence type="inferred from homology"/>
<feature type="domain" description="Orotidine 5'-phosphate decarboxylase" evidence="9">
    <location>
        <begin position="12"/>
        <end position="235"/>
    </location>
</feature>
<feature type="active site" description="For OMPdecase activity" evidence="7">
    <location>
        <position position="69"/>
    </location>
</feature>
<feature type="binding site" evidence="6 8">
    <location>
        <position position="126"/>
    </location>
    <ligand>
        <name>substrate</name>
    </ligand>
</feature>
<dbReference type="STRING" id="714315.GCA_000516535_01161"/>
<comment type="pathway">
    <text evidence="2 6">Pyrimidine metabolism; UMP biosynthesis via de novo pathway; UMP from orotate: step 2/2.</text>
</comment>
<dbReference type="AlphaFoldDB" id="A0A510JA75"/>
<feature type="binding site" evidence="6 8">
    <location>
        <position position="18"/>
    </location>
    <ligand>
        <name>substrate</name>
    </ligand>
</feature>
<name>A0A510JA75_9FUSO</name>
<dbReference type="EMBL" id="AP019822">
    <property type="protein sequence ID" value="BBM36229.1"/>
    <property type="molecule type" value="Genomic_DNA"/>
</dbReference>
<dbReference type="Pfam" id="PF00215">
    <property type="entry name" value="OMPdecase"/>
    <property type="match status" value="1"/>
</dbReference>
<keyword evidence="4 6" id="KW-0665">Pyrimidine biosynthesis</keyword>
<feature type="binding site" evidence="6">
    <location>
        <begin position="67"/>
        <end position="76"/>
    </location>
    <ligand>
        <name>substrate</name>
    </ligand>
</feature>
<feature type="active site" description="For OMPdecase activity" evidence="7">
    <location>
        <position position="67"/>
    </location>
</feature>
<evidence type="ECO:0000256" key="7">
    <source>
        <dbReference type="PIRSR" id="PIRSR614732-1"/>
    </source>
</evidence>
<dbReference type="InterPro" id="IPR014732">
    <property type="entry name" value="OMPdecase"/>
</dbReference>